<dbReference type="PANTHER" id="PTHR30222:SF17">
    <property type="entry name" value="SPERMIDINE_PUTRESCINE-BINDING PERIPLASMIC PROTEIN"/>
    <property type="match status" value="1"/>
</dbReference>
<dbReference type="PROSITE" id="PS51257">
    <property type="entry name" value="PROKAR_LIPOPROTEIN"/>
    <property type="match status" value="1"/>
</dbReference>
<dbReference type="PANTHER" id="PTHR30222">
    <property type="entry name" value="SPERMIDINE/PUTRESCINE-BINDING PERIPLASMIC PROTEIN"/>
    <property type="match status" value="1"/>
</dbReference>
<dbReference type="CDD" id="cd13590">
    <property type="entry name" value="PBP2_PotD_PotF_like"/>
    <property type="match status" value="1"/>
</dbReference>
<keyword evidence="2" id="KW-0813">Transport</keyword>
<dbReference type="InterPro" id="IPR006059">
    <property type="entry name" value="SBP"/>
</dbReference>
<gene>
    <name evidence="6" type="ORF">AN963_08335</name>
</gene>
<evidence type="ECO:0000256" key="4">
    <source>
        <dbReference type="ARBA" id="ARBA00022764"/>
    </source>
</evidence>
<accession>A0ABR5NDT7</accession>
<dbReference type="EMBL" id="LJJB01000007">
    <property type="protein sequence ID" value="KQL49716.1"/>
    <property type="molecule type" value="Genomic_DNA"/>
</dbReference>
<dbReference type="RefSeq" id="WP_055744029.1">
    <property type="nucleotide sequence ID" value="NZ_LJJB01000007.1"/>
</dbReference>
<evidence type="ECO:0000256" key="3">
    <source>
        <dbReference type="ARBA" id="ARBA00022729"/>
    </source>
</evidence>
<dbReference type="Proteomes" id="UP000051063">
    <property type="component" value="Unassembled WGS sequence"/>
</dbReference>
<feature type="signal peptide" evidence="5">
    <location>
        <begin position="1"/>
        <end position="22"/>
    </location>
</feature>
<dbReference type="PIRSF" id="PIRSF019574">
    <property type="entry name" value="Periplasmic_polyamine_BP"/>
    <property type="match status" value="1"/>
</dbReference>
<dbReference type="Gene3D" id="3.40.190.10">
    <property type="entry name" value="Periplasmic binding protein-like II"/>
    <property type="match status" value="2"/>
</dbReference>
<protein>
    <submittedName>
        <fullName evidence="6">ABC transporter permease</fullName>
    </submittedName>
</protein>
<keyword evidence="4" id="KW-0574">Periplasm</keyword>
<comment type="caution">
    <text evidence="6">The sequence shown here is derived from an EMBL/GenBank/DDBJ whole genome shotgun (WGS) entry which is preliminary data.</text>
</comment>
<proteinExistence type="predicted"/>
<reference evidence="6 7" key="1">
    <citation type="submission" date="2015-09" db="EMBL/GenBank/DDBJ databases">
        <title>Genome sequencing project for genomic taxonomy and phylogenomics of Bacillus-like bacteria.</title>
        <authorList>
            <person name="Liu B."/>
            <person name="Wang J."/>
            <person name="Zhu Y."/>
            <person name="Liu G."/>
            <person name="Chen Q."/>
            <person name="Chen Z."/>
            <person name="Lan J."/>
            <person name="Che J."/>
            <person name="Ge C."/>
            <person name="Shi H."/>
            <person name="Pan Z."/>
            <person name="Liu X."/>
        </authorList>
    </citation>
    <scope>NUCLEOTIDE SEQUENCE [LARGE SCALE GENOMIC DNA]</scope>
    <source>
        <strain evidence="6 7">DSM 8552</strain>
    </source>
</reference>
<evidence type="ECO:0000256" key="5">
    <source>
        <dbReference type="SAM" id="SignalP"/>
    </source>
</evidence>
<dbReference type="PRINTS" id="PR00909">
    <property type="entry name" value="SPERMDNBNDNG"/>
</dbReference>
<organism evidence="6 7">
    <name type="scientific">Brevibacillus choshinensis</name>
    <dbReference type="NCBI Taxonomy" id="54911"/>
    <lineage>
        <taxon>Bacteria</taxon>
        <taxon>Bacillati</taxon>
        <taxon>Bacillota</taxon>
        <taxon>Bacilli</taxon>
        <taxon>Bacillales</taxon>
        <taxon>Paenibacillaceae</taxon>
        <taxon>Brevibacillus</taxon>
    </lineage>
</organism>
<dbReference type="Pfam" id="PF13416">
    <property type="entry name" value="SBP_bac_8"/>
    <property type="match status" value="1"/>
</dbReference>
<keyword evidence="3 5" id="KW-0732">Signal</keyword>
<evidence type="ECO:0000256" key="2">
    <source>
        <dbReference type="ARBA" id="ARBA00022448"/>
    </source>
</evidence>
<evidence type="ECO:0000313" key="6">
    <source>
        <dbReference type="EMBL" id="KQL49716.1"/>
    </source>
</evidence>
<name>A0ABR5NDT7_BRECH</name>
<sequence length="361" mass="40237">MTKHWKHSIAASIAAVALAVTAGCGSSSPTTQENGSGNGLDKELNVFNWSEYLPEEVIKKFEDKYSVKVNYSTFSSNEEMLAKVSAGGGIYDLTVASDYFIQPMAKQGIIEPLDLNNIPNLKNLSEEFVNKDHDPGNKFSVPYMGNTVSLAYNPDNIKTEIKSFEDLWKPEFKSQIVMVDDQRFILGMVLKTLGYSGNDTDPAHLEEAQQKMLKLMPNIKAFDSDSPKTMMINGEVNIAFVWGAEIALAQHEKPKIKTVLPKEGLMLTFDNFVIPAGAKHKKTAEAFVNFLLEPEISAEIAKSFPYINPNREARKLIDKAILDNIAIYPPAEEMKRVESLKDIGDAVKLYDRTWSEVKSSQ</sequence>
<dbReference type="InterPro" id="IPR001188">
    <property type="entry name" value="Sperm_putr-bd"/>
</dbReference>
<evidence type="ECO:0000256" key="1">
    <source>
        <dbReference type="ARBA" id="ARBA00004418"/>
    </source>
</evidence>
<feature type="chain" id="PRO_5046108510" evidence="5">
    <location>
        <begin position="23"/>
        <end position="361"/>
    </location>
</feature>
<evidence type="ECO:0000313" key="7">
    <source>
        <dbReference type="Proteomes" id="UP000051063"/>
    </source>
</evidence>
<dbReference type="SUPFAM" id="SSF53850">
    <property type="entry name" value="Periplasmic binding protein-like II"/>
    <property type="match status" value="1"/>
</dbReference>
<keyword evidence="7" id="KW-1185">Reference proteome</keyword>
<comment type="subcellular location">
    <subcellularLocation>
        <location evidence="1">Periplasm</location>
    </subcellularLocation>
</comment>